<feature type="compositionally biased region" description="Polar residues" evidence="10">
    <location>
        <begin position="443"/>
        <end position="455"/>
    </location>
</feature>
<dbReference type="AlphaFoldDB" id="A0A439D0M7"/>
<dbReference type="GO" id="GO:0004932">
    <property type="term" value="F:mating-type factor pheromone receptor activity"/>
    <property type="evidence" value="ECO:0007669"/>
    <property type="project" value="InterPro"/>
</dbReference>
<keyword evidence="8" id="KW-0675">Receptor</keyword>
<feature type="transmembrane region" description="Helical" evidence="11">
    <location>
        <begin position="79"/>
        <end position="100"/>
    </location>
</feature>
<keyword evidence="7 11" id="KW-0472">Membrane</keyword>
<evidence type="ECO:0000256" key="7">
    <source>
        <dbReference type="ARBA" id="ARBA00023136"/>
    </source>
</evidence>
<evidence type="ECO:0000256" key="1">
    <source>
        <dbReference type="ARBA" id="ARBA00004141"/>
    </source>
</evidence>
<feature type="transmembrane region" description="Helical" evidence="11">
    <location>
        <begin position="37"/>
        <end position="59"/>
    </location>
</feature>
<evidence type="ECO:0000256" key="6">
    <source>
        <dbReference type="ARBA" id="ARBA00023040"/>
    </source>
</evidence>
<feature type="transmembrane region" description="Helical" evidence="11">
    <location>
        <begin position="6"/>
        <end position="25"/>
    </location>
</feature>
<dbReference type="Proteomes" id="UP000286045">
    <property type="component" value="Unassembled WGS sequence"/>
</dbReference>
<feature type="transmembrane region" description="Helical" evidence="11">
    <location>
        <begin position="218"/>
        <end position="238"/>
    </location>
</feature>
<dbReference type="InterPro" id="IPR001499">
    <property type="entry name" value="GPCR_STE3"/>
</dbReference>
<proteinExistence type="inferred from homology"/>
<comment type="similarity">
    <text evidence="2">Belongs to the G-protein coupled receptor 4 family.</text>
</comment>
<evidence type="ECO:0000256" key="4">
    <source>
        <dbReference type="ARBA" id="ARBA00022692"/>
    </source>
</evidence>
<evidence type="ECO:0000256" key="3">
    <source>
        <dbReference type="ARBA" id="ARBA00022507"/>
    </source>
</evidence>
<feature type="transmembrane region" description="Helical" evidence="11">
    <location>
        <begin position="121"/>
        <end position="140"/>
    </location>
</feature>
<organism evidence="12 13">
    <name type="scientific">Xylaria grammica</name>
    <dbReference type="NCBI Taxonomy" id="363999"/>
    <lineage>
        <taxon>Eukaryota</taxon>
        <taxon>Fungi</taxon>
        <taxon>Dikarya</taxon>
        <taxon>Ascomycota</taxon>
        <taxon>Pezizomycotina</taxon>
        <taxon>Sordariomycetes</taxon>
        <taxon>Xylariomycetidae</taxon>
        <taxon>Xylariales</taxon>
        <taxon>Xylariaceae</taxon>
        <taxon>Xylaria</taxon>
    </lineage>
</organism>
<dbReference type="EMBL" id="RYZI01000233">
    <property type="protein sequence ID" value="RWA07847.1"/>
    <property type="molecule type" value="Genomic_DNA"/>
</dbReference>
<dbReference type="PANTHER" id="PTHR28097:SF1">
    <property type="entry name" value="PHEROMONE A FACTOR RECEPTOR"/>
    <property type="match status" value="1"/>
</dbReference>
<evidence type="ECO:0000256" key="9">
    <source>
        <dbReference type="ARBA" id="ARBA00023224"/>
    </source>
</evidence>
<reference evidence="12 13" key="1">
    <citation type="submission" date="2018-12" db="EMBL/GenBank/DDBJ databases">
        <title>Draft genome sequence of Xylaria grammica IHI A82.</title>
        <authorList>
            <person name="Buettner E."/>
            <person name="Kellner H."/>
        </authorList>
    </citation>
    <scope>NUCLEOTIDE SEQUENCE [LARGE SCALE GENOMIC DNA]</scope>
    <source>
        <strain evidence="12 13">IHI A82</strain>
    </source>
</reference>
<dbReference type="GO" id="GO:0000750">
    <property type="term" value="P:pheromone-dependent signal transduction involved in conjugation with cellular fusion"/>
    <property type="evidence" value="ECO:0007669"/>
    <property type="project" value="TreeGrafter"/>
</dbReference>
<evidence type="ECO:0000256" key="11">
    <source>
        <dbReference type="SAM" id="Phobius"/>
    </source>
</evidence>
<feature type="region of interest" description="Disordered" evidence="10">
    <location>
        <begin position="553"/>
        <end position="573"/>
    </location>
</feature>
<feature type="compositionally biased region" description="Low complexity" evidence="10">
    <location>
        <begin position="431"/>
        <end position="442"/>
    </location>
</feature>
<name>A0A439D0M7_9PEZI</name>
<accession>A0A439D0M7</accession>
<keyword evidence="6" id="KW-0297">G-protein coupled receptor</keyword>
<dbReference type="GO" id="GO:0005886">
    <property type="term" value="C:plasma membrane"/>
    <property type="evidence" value="ECO:0007669"/>
    <property type="project" value="TreeGrafter"/>
</dbReference>
<protein>
    <submittedName>
        <fullName evidence="12">Uncharacterized protein</fullName>
    </submittedName>
</protein>
<feature type="region of interest" description="Disordered" evidence="10">
    <location>
        <begin position="377"/>
        <end position="400"/>
    </location>
</feature>
<feature type="compositionally biased region" description="Gly residues" evidence="10">
    <location>
        <begin position="562"/>
        <end position="573"/>
    </location>
</feature>
<evidence type="ECO:0000256" key="5">
    <source>
        <dbReference type="ARBA" id="ARBA00022989"/>
    </source>
</evidence>
<evidence type="ECO:0000256" key="2">
    <source>
        <dbReference type="ARBA" id="ARBA00011085"/>
    </source>
</evidence>
<feature type="transmembrane region" description="Helical" evidence="11">
    <location>
        <begin position="170"/>
        <end position="188"/>
    </location>
</feature>
<keyword evidence="13" id="KW-1185">Reference proteome</keyword>
<comment type="subcellular location">
    <subcellularLocation>
        <location evidence="1">Membrane</location>
        <topology evidence="1">Multi-pass membrane protein</topology>
    </subcellularLocation>
</comment>
<evidence type="ECO:0000313" key="12">
    <source>
        <dbReference type="EMBL" id="RWA07847.1"/>
    </source>
</evidence>
<dbReference type="PANTHER" id="PTHR28097">
    <property type="entry name" value="PHEROMONE A FACTOR RECEPTOR"/>
    <property type="match status" value="1"/>
</dbReference>
<keyword evidence="3" id="KW-0589">Pheromone response</keyword>
<keyword evidence="5 11" id="KW-1133">Transmembrane helix</keyword>
<keyword evidence="9" id="KW-0807">Transducer</keyword>
<comment type="caution">
    <text evidence="12">The sequence shown here is derived from an EMBL/GenBank/DDBJ whole genome shotgun (WGS) entry which is preliminary data.</text>
</comment>
<evidence type="ECO:0000313" key="13">
    <source>
        <dbReference type="Proteomes" id="UP000286045"/>
    </source>
</evidence>
<feature type="region of interest" description="Disordered" evidence="10">
    <location>
        <begin position="431"/>
        <end position="455"/>
    </location>
</feature>
<dbReference type="Pfam" id="PF02076">
    <property type="entry name" value="STE3"/>
    <property type="match status" value="1"/>
</dbReference>
<dbReference type="CDD" id="cd14966">
    <property type="entry name" value="7tmD_STE3"/>
    <property type="match status" value="1"/>
</dbReference>
<evidence type="ECO:0000256" key="10">
    <source>
        <dbReference type="SAM" id="MobiDB-lite"/>
    </source>
</evidence>
<dbReference type="PRINTS" id="PR00899">
    <property type="entry name" value="GPCRSTE3"/>
</dbReference>
<keyword evidence="4 11" id="KW-0812">Transmembrane</keyword>
<evidence type="ECO:0000256" key="8">
    <source>
        <dbReference type="ARBA" id="ARBA00023170"/>
    </source>
</evidence>
<gene>
    <name evidence="12" type="ORF">EKO27_g7259</name>
</gene>
<sequence>MADPGLLANLVARVILASAGILLCWVPVRLLVRNGEFAAVVLIVDVVIMNLFTILNSIIWHDDNWSTWWDGTGLCDIEVYLSGPLQTIYAASIFTVMYHLSQQVKVTGAGHDRIQMTRRNFIQAAIIFPVPLVQLLFTYFDLAQRYIIGTLIGCSAVYDTSWPKALVYDAPPAIFAVLSVPYAVLLWRRYHIITKQARGIFKSNSQASIRASRTRIRLYNMSLSILVVYLPVMVYYLVCNIQDTLSSYKRYDFNRMRWSATPYPWDTILFVPSWIVPSSIMNQPWIPIATTAAIVAFFGMTTEAQRVYRQYADYVGLDTCFRKLKRRKDESPSPLDESGGTRDSGKKLLAKNSIVSHQGQEDIVSTIVQPDNARILQPQPSSIPRHHRPGTALETPPVIPPRYSSLRRSLAFRTPTLQSIRKTIRIPSLGSVSRSLGSRGTSNDTTGNLTESSHAGSIPMLSLNRALRLSVDLANPFTGRDVRSPMGPSAYRSFENSRPESRFQDRVSVQYQRFDSARYNGYGDQTRRVHTEDIEGFPREETLTSLYTTSDTRTNRSYYSSGRGGGGGVGIAK</sequence>